<dbReference type="EMBL" id="FNRL01000001">
    <property type="protein sequence ID" value="SDZ95667.1"/>
    <property type="molecule type" value="Genomic_DNA"/>
</dbReference>
<dbReference type="RefSeq" id="WP_089757948.1">
    <property type="nucleotide sequence ID" value="NZ_BKAT01000012.1"/>
</dbReference>
<dbReference type="InterPro" id="IPR013325">
    <property type="entry name" value="RNA_pol_sigma_r2"/>
</dbReference>
<dbReference type="OrthoDB" id="799938at2"/>
<dbReference type="STRING" id="408074.SAMN05660909_00322"/>
<evidence type="ECO:0000256" key="2">
    <source>
        <dbReference type="ARBA" id="ARBA00023015"/>
    </source>
</evidence>
<evidence type="ECO:0000256" key="1">
    <source>
        <dbReference type="ARBA" id="ARBA00010641"/>
    </source>
</evidence>
<keyword evidence="8" id="KW-1185">Reference proteome</keyword>
<dbReference type="NCBIfam" id="TIGR02937">
    <property type="entry name" value="sigma70-ECF"/>
    <property type="match status" value="1"/>
</dbReference>
<evidence type="ECO:0000313" key="7">
    <source>
        <dbReference type="EMBL" id="SDZ95667.1"/>
    </source>
</evidence>
<reference evidence="8" key="1">
    <citation type="submission" date="2016-10" db="EMBL/GenBank/DDBJ databases">
        <authorList>
            <person name="Varghese N."/>
            <person name="Submissions S."/>
        </authorList>
    </citation>
    <scope>NUCLEOTIDE SEQUENCE [LARGE SCALE GENOMIC DNA]</scope>
    <source>
        <strain evidence="8">DSM 23920</strain>
    </source>
</reference>
<evidence type="ECO:0000259" key="5">
    <source>
        <dbReference type="Pfam" id="PF04542"/>
    </source>
</evidence>
<dbReference type="CDD" id="cd06171">
    <property type="entry name" value="Sigma70_r4"/>
    <property type="match status" value="1"/>
</dbReference>
<gene>
    <name evidence="7" type="ORF">SAMN05660909_00322</name>
</gene>
<protein>
    <submittedName>
        <fullName evidence="7">RNA polymerase sigma-70 factor, ECF subfamily</fullName>
    </submittedName>
</protein>
<dbReference type="Pfam" id="PF04542">
    <property type="entry name" value="Sigma70_r2"/>
    <property type="match status" value="1"/>
</dbReference>
<dbReference type="Proteomes" id="UP000199656">
    <property type="component" value="Unassembled WGS sequence"/>
</dbReference>
<dbReference type="Gene3D" id="1.10.10.10">
    <property type="entry name" value="Winged helix-like DNA-binding domain superfamily/Winged helix DNA-binding domain"/>
    <property type="match status" value="1"/>
</dbReference>
<dbReference type="InterPro" id="IPR013249">
    <property type="entry name" value="RNA_pol_sigma70_r4_t2"/>
</dbReference>
<organism evidence="7 8">
    <name type="scientific">Chitinophaga terrae</name>
    <name type="common">ex Kim and Jung 2007</name>
    <dbReference type="NCBI Taxonomy" id="408074"/>
    <lineage>
        <taxon>Bacteria</taxon>
        <taxon>Pseudomonadati</taxon>
        <taxon>Bacteroidota</taxon>
        <taxon>Chitinophagia</taxon>
        <taxon>Chitinophagales</taxon>
        <taxon>Chitinophagaceae</taxon>
        <taxon>Chitinophaga</taxon>
    </lineage>
</organism>
<dbReference type="Pfam" id="PF08281">
    <property type="entry name" value="Sigma70_r4_2"/>
    <property type="match status" value="1"/>
</dbReference>
<keyword evidence="2" id="KW-0805">Transcription regulation</keyword>
<evidence type="ECO:0000313" key="8">
    <source>
        <dbReference type="Proteomes" id="UP000199656"/>
    </source>
</evidence>
<name>A0A1H3X8E8_9BACT</name>
<feature type="domain" description="RNA polymerase sigma factor 70 region 4 type 2" evidence="6">
    <location>
        <begin position="124"/>
        <end position="173"/>
    </location>
</feature>
<dbReference type="GO" id="GO:0003677">
    <property type="term" value="F:DNA binding"/>
    <property type="evidence" value="ECO:0007669"/>
    <property type="project" value="InterPro"/>
</dbReference>
<dbReference type="PANTHER" id="PTHR43133">
    <property type="entry name" value="RNA POLYMERASE ECF-TYPE SIGMA FACTO"/>
    <property type="match status" value="1"/>
</dbReference>
<sequence length="194" mass="22673">MQSNTCDEQWLLRLLQQDSEDAFARIFERYHRKVFHTAISFLKSADHAEEIVQEVFLKIWLKRNDASRIQNLDAYLSSMTRNCILDRLKKAAYESDGLRSFTAIQSYSTSNTDHRLRNRQCETWLAAAIRQLPERQQQVYHLARTEGWSHDLIALQLGISRLTVKKHMAEALQSIRRTLQGYISACFLLAFLIP</sequence>
<dbReference type="GO" id="GO:0016987">
    <property type="term" value="F:sigma factor activity"/>
    <property type="evidence" value="ECO:0007669"/>
    <property type="project" value="UniProtKB-KW"/>
</dbReference>
<comment type="similarity">
    <text evidence="1">Belongs to the sigma-70 factor family. ECF subfamily.</text>
</comment>
<dbReference type="SUPFAM" id="SSF88659">
    <property type="entry name" value="Sigma3 and sigma4 domains of RNA polymerase sigma factors"/>
    <property type="match status" value="1"/>
</dbReference>
<accession>A0A1H3X8E8</accession>
<dbReference type="GO" id="GO:0006352">
    <property type="term" value="P:DNA-templated transcription initiation"/>
    <property type="evidence" value="ECO:0007669"/>
    <property type="project" value="InterPro"/>
</dbReference>
<dbReference type="InterPro" id="IPR036388">
    <property type="entry name" value="WH-like_DNA-bd_sf"/>
</dbReference>
<dbReference type="PANTHER" id="PTHR43133:SF46">
    <property type="entry name" value="RNA POLYMERASE SIGMA-70 FACTOR ECF SUBFAMILY"/>
    <property type="match status" value="1"/>
</dbReference>
<proteinExistence type="inferred from homology"/>
<keyword evidence="3" id="KW-0731">Sigma factor</keyword>
<dbReference type="AlphaFoldDB" id="A0A1H3X8E8"/>
<dbReference type="Gene3D" id="1.10.1740.10">
    <property type="match status" value="1"/>
</dbReference>
<evidence type="ECO:0000256" key="3">
    <source>
        <dbReference type="ARBA" id="ARBA00023082"/>
    </source>
</evidence>
<feature type="domain" description="RNA polymerase sigma-70 region 2" evidence="5">
    <location>
        <begin position="26"/>
        <end position="91"/>
    </location>
</feature>
<dbReference type="InterPro" id="IPR007627">
    <property type="entry name" value="RNA_pol_sigma70_r2"/>
</dbReference>
<evidence type="ECO:0000256" key="4">
    <source>
        <dbReference type="ARBA" id="ARBA00023163"/>
    </source>
</evidence>
<evidence type="ECO:0000259" key="6">
    <source>
        <dbReference type="Pfam" id="PF08281"/>
    </source>
</evidence>
<dbReference type="InterPro" id="IPR013324">
    <property type="entry name" value="RNA_pol_sigma_r3/r4-like"/>
</dbReference>
<dbReference type="SUPFAM" id="SSF88946">
    <property type="entry name" value="Sigma2 domain of RNA polymerase sigma factors"/>
    <property type="match status" value="1"/>
</dbReference>
<dbReference type="InterPro" id="IPR014284">
    <property type="entry name" value="RNA_pol_sigma-70_dom"/>
</dbReference>
<keyword evidence="4" id="KW-0804">Transcription</keyword>
<dbReference type="InterPro" id="IPR039425">
    <property type="entry name" value="RNA_pol_sigma-70-like"/>
</dbReference>